<evidence type="ECO:0000256" key="2">
    <source>
        <dbReference type="ARBA" id="ARBA00004685"/>
    </source>
</evidence>
<comment type="pathway">
    <text evidence="2">Mycotoxin biosynthesis.</text>
</comment>
<evidence type="ECO:0000256" key="4">
    <source>
        <dbReference type="ARBA" id="ARBA00022617"/>
    </source>
</evidence>
<name>A0A084QVU6_STAC4</name>
<dbReference type="CDD" id="cd11062">
    <property type="entry name" value="CYP58-like"/>
    <property type="match status" value="1"/>
</dbReference>
<evidence type="ECO:0000256" key="6">
    <source>
        <dbReference type="ARBA" id="ARBA00023004"/>
    </source>
</evidence>
<reference evidence="10 11" key="1">
    <citation type="journal article" date="2014" name="BMC Genomics">
        <title>Comparative genome sequencing reveals chemotype-specific gene clusters in the toxigenic black mold Stachybotrys.</title>
        <authorList>
            <person name="Semeiks J."/>
            <person name="Borek D."/>
            <person name="Otwinowski Z."/>
            <person name="Grishin N.V."/>
        </authorList>
    </citation>
    <scope>NUCLEOTIDE SEQUENCE [LARGE SCALE GENOMIC DNA]</scope>
    <source>
        <strain evidence="10 11">IBT 40285</strain>
    </source>
</reference>
<feature type="binding site" description="axial binding residue" evidence="7">
    <location>
        <position position="457"/>
    </location>
    <ligand>
        <name>heme</name>
        <dbReference type="ChEBI" id="CHEBI:30413"/>
    </ligand>
    <ligandPart>
        <name>Fe</name>
        <dbReference type="ChEBI" id="CHEBI:18248"/>
    </ligandPart>
</feature>
<feature type="transmembrane region" description="Helical" evidence="9">
    <location>
        <begin position="308"/>
        <end position="331"/>
    </location>
</feature>
<dbReference type="SUPFAM" id="SSF48264">
    <property type="entry name" value="Cytochrome P450"/>
    <property type="match status" value="1"/>
</dbReference>
<gene>
    <name evidence="10" type="ORF">S40285_02590</name>
</gene>
<dbReference type="AlphaFoldDB" id="A0A084QVU6"/>
<dbReference type="OMA" id="HEIMRSD"/>
<dbReference type="GO" id="GO:0004497">
    <property type="term" value="F:monooxygenase activity"/>
    <property type="evidence" value="ECO:0007669"/>
    <property type="project" value="UniProtKB-KW"/>
</dbReference>
<feature type="transmembrane region" description="Helical" evidence="9">
    <location>
        <begin position="20"/>
        <end position="42"/>
    </location>
</feature>
<comment type="similarity">
    <text evidence="3 8">Belongs to the cytochrome P450 family.</text>
</comment>
<evidence type="ECO:0000256" key="9">
    <source>
        <dbReference type="SAM" id="Phobius"/>
    </source>
</evidence>
<dbReference type="InParanoid" id="A0A084QVU6"/>
<dbReference type="HOGENOM" id="CLU_001570_14_4_1"/>
<dbReference type="InterPro" id="IPR036396">
    <property type="entry name" value="Cyt_P450_sf"/>
</dbReference>
<evidence type="ECO:0000313" key="11">
    <source>
        <dbReference type="Proteomes" id="UP000028524"/>
    </source>
</evidence>
<dbReference type="GO" id="GO:0020037">
    <property type="term" value="F:heme binding"/>
    <property type="evidence" value="ECO:0007669"/>
    <property type="project" value="InterPro"/>
</dbReference>
<evidence type="ECO:0000256" key="3">
    <source>
        <dbReference type="ARBA" id="ARBA00010617"/>
    </source>
</evidence>
<dbReference type="GO" id="GO:0005506">
    <property type="term" value="F:iron ion binding"/>
    <property type="evidence" value="ECO:0007669"/>
    <property type="project" value="InterPro"/>
</dbReference>
<proteinExistence type="inferred from homology"/>
<keyword evidence="4 7" id="KW-0349">Heme</keyword>
<evidence type="ECO:0000256" key="7">
    <source>
        <dbReference type="PIRSR" id="PIRSR602401-1"/>
    </source>
</evidence>
<evidence type="ECO:0000313" key="10">
    <source>
        <dbReference type="EMBL" id="KFA68081.1"/>
    </source>
</evidence>
<dbReference type="Gene3D" id="1.10.630.10">
    <property type="entry name" value="Cytochrome P450"/>
    <property type="match status" value="1"/>
</dbReference>
<dbReference type="OrthoDB" id="3945418at2759"/>
<keyword evidence="9" id="KW-0812">Transmembrane</keyword>
<dbReference type="GO" id="GO:0016705">
    <property type="term" value="F:oxidoreductase activity, acting on paired donors, with incorporation or reduction of molecular oxygen"/>
    <property type="evidence" value="ECO:0007669"/>
    <property type="project" value="InterPro"/>
</dbReference>
<dbReference type="InterPro" id="IPR002401">
    <property type="entry name" value="Cyt_P450_E_grp-I"/>
</dbReference>
<keyword evidence="5 7" id="KW-0479">Metal-binding</keyword>
<evidence type="ECO:0000256" key="1">
    <source>
        <dbReference type="ARBA" id="ARBA00001971"/>
    </source>
</evidence>
<keyword evidence="11" id="KW-1185">Reference proteome</keyword>
<comment type="cofactor">
    <cofactor evidence="1 7">
        <name>heme</name>
        <dbReference type="ChEBI" id="CHEBI:30413"/>
    </cofactor>
</comment>
<dbReference type="PANTHER" id="PTHR24305:SF166">
    <property type="entry name" value="CYTOCHROME P450 12A4, MITOCHONDRIAL-RELATED"/>
    <property type="match status" value="1"/>
</dbReference>
<dbReference type="EMBL" id="KL660000">
    <property type="protein sequence ID" value="KFA68081.1"/>
    <property type="molecule type" value="Genomic_DNA"/>
</dbReference>
<evidence type="ECO:0000256" key="8">
    <source>
        <dbReference type="RuleBase" id="RU000461"/>
    </source>
</evidence>
<organism evidence="10 11">
    <name type="scientific">Stachybotrys chlorohalonatus (strain IBT 40285)</name>
    <dbReference type="NCBI Taxonomy" id="1283841"/>
    <lineage>
        <taxon>Eukaryota</taxon>
        <taxon>Fungi</taxon>
        <taxon>Dikarya</taxon>
        <taxon>Ascomycota</taxon>
        <taxon>Pezizomycotina</taxon>
        <taxon>Sordariomycetes</taxon>
        <taxon>Hypocreomycetidae</taxon>
        <taxon>Hypocreales</taxon>
        <taxon>Stachybotryaceae</taxon>
        <taxon>Stachybotrys</taxon>
    </lineage>
</organism>
<dbReference type="InterPro" id="IPR050121">
    <property type="entry name" value="Cytochrome_P450_monoxygenase"/>
</dbReference>
<dbReference type="PROSITE" id="PS00086">
    <property type="entry name" value="CYTOCHROME_P450"/>
    <property type="match status" value="1"/>
</dbReference>
<protein>
    <submittedName>
        <fullName evidence="10">Uncharacterized protein</fullName>
    </submittedName>
</protein>
<keyword evidence="9" id="KW-0472">Membrane</keyword>
<dbReference type="STRING" id="1283841.A0A084QVU6"/>
<dbReference type="PANTHER" id="PTHR24305">
    <property type="entry name" value="CYTOCHROME P450"/>
    <property type="match status" value="1"/>
</dbReference>
<evidence type="ECO:0000256" key="5">
    <source>
        <dbReference type="ARBA" id="ARBA00022723"/>
    </source>
</evidence>
<accession>A0A084QVU6</accession>
<keyword evidence="8" id="KW-0560">Oxidoreductase</keyword>
<sequence>MPALQFPWFPPLNEIDLRSILVASLIIATGYFLSTAIYRLYFSPLAKIPGDRLAALTSWYNGYYDVVVGGQYIFVVEEMHRKYGPVVRTRPDAVHVNDPHFIDKLYTQSPKQRRDRAWTILATMQLPGSMLATGAHDLHRKRRAVLNPFFSQQNVRRLEPVINDTLAHLLHRMKGWATSGEPVQLNSAYQAATKDIIHAYAFGEGARYLDMQDCNRAFFEVMAAGRTAHLGTHMNWFMKLLTNTPPSILKHVSKGIATFAGYVEELETQIEGLKKTQDLPEGKTIFHEILKSNMPESEKATPRLRDEATVLVIAGADTTATTLSVITYYLLSNKSLLTRLKAELETVMPDPNQLPKAADLDQLQFLNAVIQEAIRLHPSASHRQDRIAPDEDLVYESTDGQYKYTLPAGTTIGMAAPLLNKSPLVYTRPTEFYPERYLEDPSLRKYLMSFSKGTRQCIGINLAYQELQTFVAGIFRRYDVYDASKPQQGPTMELFETTMDDIAMFADYVTPSPKPGTQKLRVRLRA</sequence>
<dbReference type="PRINTS" id="PR00463">
    <property type="entry name" value="EP450I"/>
</dbReference>
<keyword evidence="6 7" id="KW-0408">Iron</keyword>
<keyword evidence="9" id="KW-1133">Transmembrane helix</keyword>
<dbReference type="Proteomes" id="UP000028524">
    <property type="component" value="Unassembled WGS sequence"/>
</dbReference>
<dbReference type="InterPro" id="IPR017972">
    <property type="entry name" value="Cyt_P450_CS"/>
</dbReference>
<dbReference type="InterPro" id="IPR001128">
    <property type="entry name" value="Cyt_P450"/>
</dbReference>
<dbReference type="Pfam" id="PF00067">
    <property type="entry name" value="p450"/>
    <property type="match status" value="1"/>
</dbReference>
<dbReference type="PRINTS" id="PR00385">
    <property type="entry name" value="P450"/>
</dbReference>
<keyword evidence="8" id="KW-0503">Monooxygenase</keyword>